<protein>
    <recommendedName>
        <fullName evidence="4">DUF1850 domain-containing protein</fullName>
    </recommendedName>
</protein>
<accession>A0A1M7FSI4</accession>
<evidence type="ECO:0000313" key="3">
    <source>
        <dbReference type="Proteomes" id="UP000190911"/>
    </source>
</evidence>
<dbReference type="AlphaFoldDB" id="A0A1M7FSI4"/>
<organism evidence="2 3">
    <name type="scientific">Vreelandella subglaciescola</name>
    <dbReference type="NCBI Taxonomy" id="29571"/>
    <lineage>
        <taxon>Bacteria</taxon>
        <taxon>Pseudomonadati</taxon>
        <taxon>Pseudomonadota</taxon>
        <taxon>Gammaproteobacteria</taxon>
        <taxon>Oceanospirillales</taxon>
        <taxon>Halomonadaceae</taxon>
        <taxon>Vreelandella</taxon>
    </lineage>
</organism>
<dbReference type="Pfam" id="PF08905">
    <property type="entry name" value="DUF1850"/>
    <property type="match status" value="1"/>
</dbReference>
<keyword evidence="3" id="KW-1185">Reference proteome</keyword>
<name>A0A1M7FSI4_9GAMM</name>
<proteinExistence type="predicted"/>
<evidence type="ECO:0000256" key="1">
    <source>
        <dbReference type="SAM" id="SignalP"/>
    </source>
</evidence>
<gene>
    <name evidence="2" type="ORF">SAMN05878437_1060</name>
</gene>
<feature type="chain" id="PRO_5012252235" description="DUF1850 domain-containing protein" evidence="1">
    <location>
        <begin position="25"/>
        <end position="219"/>
    </location>
</feature>
<evidence type="ECO:0000313" key="2">
    <source>
        <dbReference type="EMBL" id="SHM06748.1"/>
    </source>
</evidence>
<sequence>MLLKPVFLLLGILLLIGLAMPAQANSKERDGWNWWLQVAESDGELLVSMPMPVGAGWCLAWNHSVEGFTVHDCYRNQAGRMVLERSHLPDFAAGLDHIPGRGRQISDGQGGYWIEDINEAVPDNRYRLRVGSLKVNHRLVSHGEPGLAQLTRLFEDAEQTRCVVLAPRMEARAETRTESSAEARMDAGAATVISLSNLAANQGVTVQLVASTSCYQRRS</sequence>
<dbReference type="Proteomes" id="UP000190911">
    <property type="component" value="Chromosome I"/>
</dbReference>
<dbReference type="InterPro" id="IPR015001">
    <property type="entry name" value="DUF1850"/>
</dbReference>
<reference evidence="2 3" key="1">
    <citation type="submission" date="2016-11" db="EMBL/GenBank/DDBJ databases">
        <authorList>
            <person name="Jaros S."/>
            <person name="Januszkiewicz K."/>
            <person name="Wedrychowicz H."/>
        </authorList>
    </citation>
    <scope>NUCLEOTIDE SEQUENCE [LARGE SCALE GENOMIC DNA]</scope>
    <source>
        <strain evidence="2 3">ACAM 12</strain>
    </source>
</reference>
<dbReference type="EMBL" id="LT670847">
    <property type="protein sequence ID" value="SHM06748.1"/>
    <property type="molecule type" value="Genomic_DNA"/>
</dbReference>
<feature type="signal peptide" evidence="1">
    <location>
        <begin position="1"/>
        <end position="24"/>
    </location>
</feature>
<dbReference type="InParanoid" id="A0A1M7FSI4"/>
<keyword evidence="1" id="KW-0732">Signal</keyword>
<evidence type="ECO:0008006" key="4">
    <source>
        <dbReference type="Google" id="ProtNLM"/>
    </source>
</evidence>
<dbReference type="STRING" id="29571.SAMN05878437_1060"/>